<dbReference type="SUPFAM" id="SSF101908">
    <property type="entry name" value="Putative isomerase YbhE"/>
    <property type="match status" value="1"/>
</dbReference>
<feature type="repeat" description="WD" evidence="3">
    <location>
        <begin position="465"/>
        <end position="496"/>
    </location>
</feature>
<dbReference type="InterPro" id="IPR015943">
    <property type="entry name" value="WD40/YVTN_repeat-like_dom_sf"/>
</dbReference>
<dbReference type="PROSITE" id="PS50082">
    <property type="entry name" value="WD_REPEATS_2"/>
    <property type="match status" value="3"/>
</dbReference>
<organism evidence="4 5">
    <name type="scientific">Nonomuraea typhae</name>
    <dbReference type="NCBI Taxonomy" id="2603600"/>
    <lineage>
        <taxon>Bacteria</taxon>
        <taxon>Bacillati</taxon>
        <taxon>Actinomycetota</taxon>
        <taxon>Actinomycetes</taxon>
        <taxon>Streptosporangiales</taxon>
        <taxon>Streptosporangiaceae</taxon>
        <taxon>Nonomuraea</taxon>
    </lineage>
</organism>
<dbReference type="PROSITE" id="PS50294">
    <property type="entry name" value="WD_REPEATS_REGION"/>
    <property type="match status" value="2"/>
</dbReference>
<keyword evidence="1 3" id="KW-0853">WD repeat</keyword>
<dbReference type="Gene3D" id="2.130.10.10">
    <property type="entry name" value="YVTN repeat-like/Quinoprotein amine dehydrogenase"/>
    <property type="match status" value="3"/>
</dbReference>
<dbReference type="InterPro" id="IPR001680">
    <property type="entry name" value="WD40_rpt"/>
</dbReference>
<dbReference type="InterPro" id="IPR027417">
    <property type="entry name" value="P-loop_NTPase"/>
</dbReference>
<reference evidence="4 5" key="1">
    <citation type="submission" date="2024-10" db="EMBL/GenBank/DDBJ databases">
        <title>The Natural Products Discovery Center: Release of the First 8490 Sequenced Strains for Exploring Actinobacteria Biosynthetic Diversity.</title>
        <authorList>
            <person name="Kalkreuter E."/>
            <person name="Kautsar S.A."/>
            <person name="Yang D."/>
            <person name="Bader C.D."/>
            <person name="Teijaro C.N."/>
            <person name="Fluegel L."/>
            <person name="Davis C.M."/>
            <person name="Simpson J.R."/>
            <person name="Lauterbach L."/>
            <person name="Steele A.D."/>
            <person name="Gui C."/>
            <person name="Meng S."/>
            <person name="Li G."/>
            <person name="Viehrig K."/>
            <person name="Ye F."/>
            <person name="Su P."/>
            <person name="Kiefer A.F."/>
            <person name="Nichols A."/>
            <person name="Cepeda A.J."/>
            <person name="Yan W."/>
            <person name="Fan B."/>
            <person name="Jiang Y."/>
            <person name="Adhikari A."/>
            <person name="Zheng C.-J."/>
            <person name="Schuster L."/>
            <person name="Cowan T.M."/>
            <person name="Smanski M.J."/>
            <person name="Chevrette M.G."/>
            <person name="De Carvalho L.P.S."/>
            <person name="Shen B."/>
        </authorList>
    </citation>
    <scope>NUCLEOTIDE SEQUENCE [LARGE SCALE GENOMIC DNA]</scope>
    <source>
        <strain evidence="4 5">NPDC050545</strain>
    </source>
</reference>
<comment type="caution">
    <text evidence="4">The sequence shown here is derived from an EMBL/GenBank/DDBJ whole genome shotgun (WGS) entry which is preliminary data.</text>
</comment>
<dbReference type="PANTHER" id="PTHR19879:SF9">
    <property type="entry name" value="TRANSCRIPTION INITIATION FACTOR TFIID SUBUNIT 5"/>
    <property type="match status" value="1"/>
</dbReference>
<proteinExistence type="predicted"/>
<dbReference type="PRINTS" id="PR00320">
    <property type="entry name" value="GPROTEINBRPT"/>
</dbReference>
<dbReference type="InterPro" id="IPR020472">
    <property type="entry name" value="WD40_PAC1"/>
</dbReference>
<dbReference type="Gene3D" id="3.40.50.300">
    <property type="entry name" value="P-loop containing nucleotide triphosphate hydrolases"/>
    <property type="match status" value="1"/>
</dbReference>
<evidence type="ECO:0000256" key="3">
    <source>
        <dbReference type="PROSITE-ProRule" id="PRU00221"/>
    </source>
</evidence>
<dbReference type="InterPro" id="IPR019775">
    <property type="entry name" value="WD40_repeat_CS"/>
</dbReference>
<feature type="repeat" description="WD" evidence="3">
    <location>
        <begin position="837"/>
        <end position="878"/>
    </location>
</feature>
<dbReference type="PROSITE" id="PS00678">
    <property type="entry name" value="WD_REPEATS_1"/>
    <property type="match status" value="1"/>
</dbReference>
<evidence type="ECO:0000313" key="5">
    <source>
        <dbReference type="Proteomes" id="UP001612741"/>
    </source>
</evidence>
<dbReference type="EMBL" id="JBITGY010000001">
    <property type="protein sequence ID" value="MFI6495787.1"/>
    <property type="molecule type" value="Genomic_DNA"/>
</dbReference>
<dbReference type="Pfam" id="PF00400">
    <property type="entry name" value="WD40"/>
    <property type="match status" value="5"/>
</dbReference>
<protein>
    <submittedName>
        <fullName evidence="4">WD40 repeat domain-containing protein</fullName>
    </submittedName>
</protein>
<keyword evidence="5" id="KW-1185">Reference proteome</keyword>
<evidence type="ECO:0000256" key="1">
    <source>
        <dbReference type="ARBA" id="ARBA00022574"/>
    </source>
</evidence>
<dbReference type="InterPro" id="IPR011047">
    <property type="entry name" value="Quinoprotein_ADH-like_sf"/>
</dbReference>
<sequence length="914" mass="96033">MEELITALTEGNSGLIAVVPEIDGLEGAGTTTAAQAACADPRVRARFPRGIAWLTVGADPRHTLGDHLVERALEVSGGTGPEDWIEVLLGSDELAAQPGDGLVVLDGVRAPHASMLAVVIAHRASVLVTARTARGLPGGATVITLPVRRWPLLDRLAGTLKTRPAREPDLRDPAARESAVHEVLETGLIRAELPESVARLLELGVFAPDRNIPTGLARLLWSRTAGLAPIEADLTLTGLSALGLLTEAPDRDVLLVTDAVRGYLRAALGPGGLERVNRELVTAIDQSADVAASAEDVAYVLARLPAHLREAGMDLAELVCDGGWIATKLQASGVAAVERDLELAGTPLAQRLRRTLAQNALVLGRHEYTAPAAPTSAATLAGRLHTIPGTAREITELLRGSGSPWLECLWAPPDLPPPALRRVMGARGEERYGVAISPGGDWLVTADEICTATVWNLDGTVRTVLTGHEDDVTCVAIAPDGSWLATGSDDGTVRLWAPDGTPRQVLEAHEEPVRHVVIAPDGSWLVSCGEDLVAWSPDGRLRWRAATEIEDGHRPVIGPDGAWLTYRDRTWTCDGSPGVAMPVPVSAPDPAAALRAAGHFDRLDVTGLALAPGGAWVASVGLDGVIRLWDAEPGLPAHDEHLRRRPMRALAALADGSGLITADAPLGLTLWDEEGSARRTLHDRAAFTAVAGSADGALHVAADDEGLLWLMDGEGGILRRIRLAAPGRAVAVAPDGSWAAVAAGDAVQFWRADGRLLAQAAMTMPRHLAVAPGGEWVAVGGATVQVFDLSGKRIVPVLAAGSPVCGLAVAPGGAWIAAATTCGTIRRWDRTGMLVDEFEEQSAVVAVAAGPFGRWLATATEDRAVRIWDVRERRCIAAIHLDAELTGCAWTPGGTRLYATGAAGLYGLRLHLPR</sequence>
<feature type="repeat" description="WD" evidence="3">
    <location>
        <begin position="605"/>
        <end position="630"/>
    </location>
</feature>
<dbReference type="RefSeq" id="WP_397077499.1">
    <property type="nucleotide sequence ID" value="NZ_JBITGY010000001.1"/>
</dbReference>
<dbReference type="SUPFAM" id="SSF50998">
    <property type="entry name" value="Quinoprotein alcohol dehydrogenase-like"/>
    <property type="match status" value="1"/>
</dbReference>
<evidence type="ECO:0000256" key="2">
    <source>
        <dbReference type="ARBA" id="ARBA00022737"/>
    </source>
</evidence>
<dbReference type="PANTHER" id="PTHR19879">
    <property type="entry name" value="TRANSCRIPTION INITIATION FACTOR TFIID"/>
    <property type="match status" value="1"/>
</dbReference>
<dbReference type="Proteomes" id="UP001612741">
    <property type="component" value="Unassembled WGS sequence"/>
</dbReference>
<gene>
    <name evidence="4" type="ORF">ACIBG2_00270</name>
</gene>
<accession>A0ABW7YIR3</accession>
<dbReference type="SMART" id="SM00320">
    <property type="entry name" value="WD40"/>
    <property type="match status" value="8"/>
</dbReference>
<keyword evidence="2" id="KW-0677">Repeat</keyword>
<evidence type="ECO:0000313" key="4">
    <source>
        <dbReference type="EMBL" id="MFI6495787.1"/>
    </source>
</evidence>
<name>A0ABW7YIR3_9ACTN</name>